<feature type="region of interest" description="Disordered" evidence="1">
    <location>
        <begin position="1"/>
        <end position="43"/>
    </location>
</feature>
<gene>
    <name evidence="2" type="ORF">C8P66_10667</name>
</gene>
<accession>A0A2W7J8F4</accession>
<evidence type="ECO:0000256" key="1">
    <source>
        <dbReference type="SAM" id="MobiDB-lite"/>
    </source>
</evidence>
<dbReference type="AlphaFoldDB" id="A0A2W7J8F4"/>
<evidence type="ECO:0000313" key="3">
    <source>
        <dbReference type="Proteomes" id="UP000249688"/>
    </source>
</evidence>
<protein>
    <submittedName>
        <fullName evidence="2">Uncharacterized protein</fullName>
    </submittedName>
</protein>
<feature type="compositionally biased region" description="Low complexity" evidence="1">
    <location>
        <begin position="22"/>
        <end position="39"/>
    </location>
</feature>
<organism evidence="2 3">
    <name type="scientific">Humitalea rosea</name>
    <dbReference type="NCBI Taxonomy" id="990373"/>
    <lineage>
        <taxon>Bacteria</taxon>
        <taxon>Pseudomonadati</taxon>
        <taxon>Pseudomonadota</taxon>
        <taxon>Alphaproteobacteria</taxon>
        <taxon>Acetobacterales</taxon>
        <taxon>Roseomonadaceae</taxon>
        <taxon>Humitalea</taxon>
    </lineage>
</organism>
<keyword evidence="3" id="KW-1185">Reference proteome</keyword>
<evidence type="ECO:0000313" key="2">
    <source>
        <dbReference type="EMBL" id="PZW48063.1"/>
    </source>
</evidence>
<dbReference type="Proteomes" id="UP000249688">
    <property type="component" value="Unassembled WGS sequence"/>
</dbReference>
<dbReference type="EMBL" id="QKYU01000006">
    <property type="protein sequence ID" value="PZW48063.1"/>
    <property type="molecule type" value="Genomic_DNA"/>
</dbReference>
<comment type="caution">
    <text evidence="2">The sequence shown here is derived from an EMBL/GenBank/DDBJ whole genome shotgun (WGS) entry which is preliminary data.</text>
</comment>
<proteinExistence type="predicted"/>
<sequence>MARCCRASPWRHRHGRIATSAGHRSPPGSARSRSRTGPAAQGGDRLRRTLQLCPCAASSAIADRAAFHDDACSVHQDVQRPEHSMGLSNRPRDAWSRRRRPLLGRDEKSRARRCACPERPDHARMQRRCRSRIQWQARLFRQSRVYAASCGTCSCVPPTWQNQMGTNIARGACDCQQKKAFYIPRYARRGLHRSEDGPVRHNRAAGGTKMLMSFLPAHASRLRAAGPRRTAP</sequence>
<reference evidence="2 3" key="1">
    <citation type="submission" date="2018-06" db="EMBL/GenBank/DDBJ databases">
        <title>Genomic Encyclopedia of Archaeal and Bacterial Type Strains, Phase II (KMG-II): from individual species to whole genera.</title>
        <authorList>
            <person name="Goeker M."/>
        </authorList>
    </citation>
    <scope>NUCLEOTIDE SEQUENCE [LARGE SCALE GENOMIC DNA]</scope>
    <source>
        <strain evidence="2 3">DSM 24525</strain>
    </source>
</reference>
<name>A0A2W7J8F4_9PROT</name>